<evidence type="ECO:0000256" key="2">
    <source>
        <dbReference type="ARBA" id="ARBA00023015"/>
    </source>
</evidence>
<dbReference type="PANTHER" id="PTHR45959">
    <property type="entry name" value="BHLH TRANSCRIPTION FACTOR"/>
    <property type="match status" value="1"/>
</dbReference>
<dbReference type="Gene3D" id="4.10.280.10">
    <property type="entry name" value="Helix-loop-helix DNA-binding domain"/>
    <property type="match status" value="1"/>
</dbReference>
<dbReference type="PROSITE" id="PS50888">
    <property type="entry name" value="BHLH"/>
    <property type="match status" value="1"/>
</dbReference>
<dbReference type="SUPFAM" id="SSF47459">
    <property type="entry name" value="HLH, helix-loop-helix DNA-binding domain"/>
    <property type="match status" value="1"/>
</dbReference>
<dbReference type="Pfam" id="PF22754">
    <property type="entry name" value="bHLH-TF_ACT-like_plant"/>
    <property type="match status" value="1"/>
</dbReference>
<comment type="subcellular location">
    <subcellularLocation>
        <location evidence="1">Nucleus</location>
    </subcellularLocation>
</comment>
<dbReference type="InterPro" id="IPR036638">
    <property type="entry name" value="HLH_DNA-bd_sf"/>
</dbReference>
<gene>
    <name evidence="6" type="ORF">HAX54_012727</name>
</gene>
<dbReference type="Pfam" id="PF00010">
    <property type="entry name" value="HLH"/>
    <property type="match status" value="1"/>
</dbReference>
<feature type="domain" description="BHLH" evidence="5">
    <location>
        <begin position="116"/>
        <end position="165"/>
    </location>
</feature>
<evidence type="ECO:0000256" key="3">
    <source>
        <dbReference type="ARBA" id="ARBA00023163"/>
    </source>
</evidence>
<dbReference type="Proteomes" id="UP000823775">
    <property type="component" value="Unassembled WGS sequence"/>
</dbReference>
<dbReference type="InterPro" id="IPR054502">
    <property type="entry name" value="bHLH-TF_ACT-like_plant"/>
</dbReference>
<evidence type="ECO:0000313" key="7">
    <source>
        <dbReference type="Proteomes" id="UP000823775"/>
    </source>
</evidence>
<evidence type="ECO:0000313" key="6">
    <source>
        <dbReference type="EMBL" id="MCD7471931.1"/>
    </source>
</evidence>
<protein>
    <recommendedName>
        <fullName evidence="5">BHLH domain-containing protein</fullName>
    </recommendedName>
</protein>
<keyword evidence="3" id="KW-0804">Transcription</keyword>
<keyword evidence="2" id="KW-0805">Transcription regulation</keyword>
<accession>A0ABS8TM17</accession>
<comment type="caution">
    <text evidence="6">The sequence shown here is derived from an EMBL/GenBank/DDBJ whole genome shotgun (WGS) entry which is preliminary data.</text>
</comment>
<keyword evidence="4" id="KW-0539">Nucleus</keyword>
<name>A0ABS8TM17_DATST</name>
<dbReference type="InterPro" id="IPR011598">
    <property type="entry name" value="bHLH_dom"/>
</dbReference>
<proteinExistence type="predicted"/>
<keyword evidence="7" id="KW-1185">Reference proteome</keyword>
<dbReference type="EMBL" id="JACEIK010001746">
    <property type="protein sequence ID" value="MCD7471931.1"/>
    <property type="molecule type" value="Genomic_DNA"/>
</dbReference>
<evidence type="ECO:0000256" key="4">
    <source>
        <dbReference type="ARBA" id="ARBA00023242"/>
    </source>
</evidence>
<organism evidence="6 7">
    <name type="scientific">Datura stramonium</name>
    <name type="common">Jimsonweed</name>
    <name type="synonym">Common thornapple</name>
    <dbReference type="NCBI Taxonomy" id="4076"/>
    <lineage>
        <taxon>Eukaryota</taxon>
        <taxon>Viridiplantae</taxon>
        <taxon>Streptophyta</taxon>
        <taxon>Embryophyta</taxon>
        <taxon>Tracheophyta</taxon>
        <taxon>Spermatophyta</taxon>
        <taxon>Magnoliopsida</taxon>
        <taxon>eudicotyledons</taxon>
        <taxon>Gunneridae</taxon>
        <taxon>Pentapetalae</taxon>
        <taxon>asterids</taxon>
        <taxon>lamiids</taxon>
        <taxon>Solanales</taxon>
        <taxon>Solanaceae</taxon>
        <taxon>Solanoideae</taxon>
        <taxon>Datureae</taxon>
        <taxon>Datura</taxon>
    </lineage>
</organism>
<dbReference type="PANTHER" id="PTHR45959:SF22">
    <property type="entry name" value="TRANSCRIPTION FACTOR BHLH18-LIKE"/>
    <property type="match status" value="1"/>
</dbReference>
<reference evidence="6 7" key="1">
    <citation type="journal article" date="2021" name="BMC Genomics">
        <title>Datura genome reveals duplications of psychoactive alkaloid biosynthetic genes and high mutation rate following tissue culture.</title>
        <authorList>
            <person name="Rajewski A."/>
            <person name="Carter-House D."/>
            <person name="Stajich J."/>
            <person name="Litt A."/>
        </authorList>
    </citation>
    <scope>NUCLEOTIDE SEQUENCE [LARGE SCALE GENOMIC DNA]</scope>
    <source>
        <strain evidence="6">AR-01</strain>
    </source>
</reference>
<evidence type="ECO:0000256" key="1">
    <source>
        <dbReference type="ARBA" id="ARBA00004123"/>
    </source>
</evidence>
<evidence type="ECO:0000259" key="5">
    <source>
        <dbReference type="PROSITE" id="PS50888"/>
    </source>
</evidence>
<sequence>MENARFNNSNINNTEIDGEEEAPFEFKNLLAEMFMTSFPNQSSSLEIPKIAISSCSPSSTSTNSSSSSQNNIISFGNPESNYFLEDNDNVMMMSSSSSSISSSMTTVGKRICRSPLQSQDHLLAERKRRERFAQLFAVLAKTIPALKKLDKASILEDAIKYIGELQERVRALEEAAGRNLIESTATAAQKQHYSVAANTSSCDDNSFLTTKMNIVDDESKRHENHDIKVQILDKNVLIGIHCNKQMRSIFSTIAGIMEKLHLTIHHIRVTPTNHTTSDFHYISILAEIDENVDIKVGDVEKEFEFALLISTPHIVTH</sequence>
<dbReference type="InterPro" id="IPR052610">
    <property type="entry name" value="bHLH_transcription_regulator"/>
</dbReference>
<dbReference type="SMART" id="SM00353">
    <property type="entry name" value="HLH"/>
    <property type="match status" value="1"/>
</dbReference>